<keyword evidence="2" id="KW-1185">Reference proteome</keyword>
<proteinExistence type="predicted"/>
<protein>
    <submittedName>
        <fullName evidence="1">11018_t:CDS:1</fullName>
    </submittedName>
</protein>
<comment type="caution">
    <text evidence="1">The sequence shown here is derived from an EMBL/GenBank/DDBJ whole genome shotgun (WGS) entry which is preliminary data.</text>
</comment>
<sequence>KFGLRGVDSWVEEIIKALSSQANSLISIKLECINISESLLDSLVKCKNLEDL</sequence>
<feature type="non-terminal residue" evidence="1">
    <location>
        <position position="1"/>
    </location>
</feature>
<gene>
    <name evidence="1" type="ORF">RFULGI_LOCUS18318</name>
</gene>
<dbReference type="Proteomes" id="UP000789396">
    <property type="component" value="Unassembled WGS sequence"/>
</dbReference>
<dbReference type="OrthoDB" id="10407666at2759"/>
<evidence type="ECO:0000313" key="1">
    <source>
        <dbReference type="EMBL" id="CAG8806808.1"/>
    </source>
</evidence>
<organism evidence="1 2">
    <name type="scientific">Racocetra fulgida</name>
    <dbReference type="NCBI Taxonomy" id="60492"/>
    <lineage>
        <taxon>Eukaryota</taxon>
        <taxon>Fungi</taxon>
        <taxon>Fungi incertae sedis</taxon>
        <taxon>Mucoromycota</taxon>
        <taxon>Glomeromycotina</taxon>
        <taxon>Glomeromycetes</taxon>
        <taxon>Diversisporales</taxon>
        <taxon>Gigasporaceae</taxon>
        <taxon>Racocetra</taxon>
    </lineage>
</organism>
<name>A0A9N9K4J8_9GLOM</name>
<reference evidence="1" key="1">
    <citation type="submission" date="2021-06" db="EMBL/GenBank/DDBJ databases">
        <authorList>
            <person name="Kallberg Y."/>
            <person name="Tangrot J."/>
            <person name="Rosling A."/>
        </authorList>
    </citation>
    <scope>NUCLEOTIDE SEQUENCE</scope>
    <source>
        <strain evidence="1">IN212</strain>
    </source>
</reference>
<accession>A0A9N9K4J8</accession>
<evidence type="ECO:0000313" key="2">
    <source>
        <dbReference type="Proteomes" id="UP000789396"/>
    </source>
</evidence>
<dbReference type="AlphaFoldDB" id="A0A9N9K4J8"/>
<dbReference type="EMBL" id="CAJVPZ010079196">
    <property type="protein sequence ID" value="CAG8806808.1"/>
    <property type="molecule type" value="Genomic_DNA"/>
</dbReference>
<feature type="non-terminal residue" evidence="1">
    <location>
        <position position="52"/>
    </location>
</feature>